<gene>
    <name evidence="2" type="ORF">ARMSODRAFT_665922</name>
</gene>
<reference evidence="3" key="1">
    <citation type="journal article" date="2017" name="Nat. Ecol. Evol.">
        <title>Genome expansion and lineage-specific genetic innovations in the forest pathogenic fungi Armillaria.</title>
        <authorList>
            <person name="Sipos G."/>
            <person name="Prasanna A.N."/>
            <person name="Walter M.C."/>
            <person name="O'Connor E."/>
            <person name="Balint B."/>
            <person name="Krizsan K."/>
            <person name="Kiss B."/>
            <person name="Hess J."/>
            <person name="Varga T."/>
            <person name="Slot J."/>
            <person name="Riley R."/>
            <person name="Boka B."/>
            <person name="Rigling D."/>
            <person name="Barry K."/>
            <person name="Lee J."/>
            <person name="Mihaltcheva S."/>
            <person name="LaButti K."/>
            <person name="Lipzen A."/>
            <person name="Waldron R."/>
            <person name="Moloney N.M."/>
            <person name="Sperisen C."/>
            <person name="Kredics L."/>
            <person name="Vagvoelgyi C."/>
            <person name="Patrignani A."/>
            <person name="Fitzpatrick D."/>
            <person name="Nagy I."/>
            <person name="Doyle S."/>
            <person name="Anderson J.B."/>
            <person name="Grigoriev I.V."/>
            <person name="Gueldener U."/>
            <person name="Muensterkoetter M."/>
            <person name="Nagy L.G."/>
        </authorList>
    </citation>
    <scope>NUCLEOTIDE SEQUENCE [LARGE SCALE GENOMIC DNA]</scope>
    <source>
        <strain evidence="3">28-4</strain>
    </source>
</reference>
<sequence length="164" mass="18259">MSSLAVSVSTLQSTPTRATSRTPQVSTSAERAAIPERRRLPQSVLQPRSHPLPLRAARRYSAPSFPTSSPTPPRIIESHEESNARMGQIEAYLAEDPNQSPVPPISAAPSLTRYQYLALLSTAMTSPRTAIWIDFKPLWNEWEPYRGGRGDELPHIICWTRTIA</sequence>
<organism evidence="2 3">
    <name type="scientific">Armillaria solidipes</name>
    <dbReference type="NCBI Taxonomy" id="1076256"/>
    <lineage>
        <taxon>Eukaryota</taxon>
        <taxon>Fungi</taxon>
        <taxon>Dikarya</taxon>
        <taxon>Basidiomycota</taxon>
        <taxon>Agaricomycotina</taxon>
        <taxon>Agaricomycetes</taxon>
        <taxon>Agaricomycetidae</taxon>
        <taxon>Agaricales</taxon>
        <taxon>Marasmiineae</taxon>
        <taxon>Physalacriaceae</taxon>
        <taxon>Armillaria</taxon>
    </lineage>
</organism>
<evidence type="ECO:0000313" key="2">
    <source>
        <dbReference type="EMBL" id="PBK61447.1"/>
    </source>
</evidence>
<keyword evidence="3" id="KW-1185">Reference proteome</keyword>
<name>A0A2H3BA39_9AGAR</name>
<evidence type="ECO:0000313" key="3">
    <source>
        <dbReference type="Proteomes" id="UP000218334"/>
    </source>
</evidence>
<dbReference type="AlphaFoldDB" id="A0A2H3BA39"/>
<feature type="compositionally biased region" description="Polar residues" evidence="1">
    <location>
        <begin position="1"/>
        <end position="29"/>
    </location>
</feature>
<dbReference type="Proteomes" id="UP000218334">
    <property type="component" value="Unassembled WGS sequence"/>
</dbReference>
<evidence type="ECO:0000256" key="1">
    <source>
        <dbReference type="SAM" id="MobiDB-lite"/>
    </source>
</evidence>
<feature type="region of interest" description="Disordered" evidence="1">
    <location>
        <begin position="1"/>
        <end position="76"/>
    </location>
</feature>
<protein>
    <submittedName>
        <fullName evidence="2">Uncharacterized protein</fullName>
    </submittedName>
</protein>
<proteinExistence type="predicted"/>
<dbReference type="EMBL" id="KZ293476">
    <property type="protein sequence ID" value="PBK61447.1"/>
    <property type="molecule type" value="Genomic_DNA"/>
</dbReference>
<accession>A0A2H3BA39</accession>